<evidence type="ECO:0000256" key="4">
    <source>
        <dbReference type="ARBA" id="ARBA00022723"/>
    </source>
</evidence>
<comment type="catalytic activity">
    <reaction evidence="8">
        <text>L-tyrosyl-[protein] + ATP = O-(5'-adenylyl)-L-tyrosyl-[protein] + diphosphate</text>
        <dbReference type="Rhea" id="RHEA:54288"/>
        <dbReference type="Rhea" id="RHEA-COMP:10136"/>
        <dbReference type="Rhea" id="RHEA-COMP:13846"/>
        <dbReference type="ChEBI" id="CHEBI:30616"/>
        <dbReference type="ChEBI" id="CHEBI:33019"/>
        <dbReference type="ChEBI" id="CHEBI:46858"/>
        <dbReference type="ChEBI" id="CHEBI:83624"/>
        <dbReference type="EC" id="2.7.7.108"/>
    </reaction>
</comment>
<feature type="binding site" evidence="8">
    <location>
        <position position="91"/>
    </location>
    <ligand>
        <name>ATP</name>
        <dbReference type="ChEBI" id="CHEBI:30616"/>
    </ligand>
</feature>
<evidence type="ECO:0000313" key="10">
    <source>
        <dbReference type="Proteomes" id="UP001224359"/>
    </source>
</evidence>
<evidence type="ECO:0000256" key="5">
    <source>
        <dbReference type="ARBA" id="ARBA00022741"/>
    </source>
</evidence>
<comment type="similarity">
    <text evidence="1 8">Belongs to the SELO family.</text>
</comment>
<feature type="binding site" evidence="8">
    <location>
        <position position="260"/>
    </location>
    <ligand>
        <name>Mg(2+)</name>
        <dbReference type="ChEBI" id="CHEBI:18420"/>
    </ligand>
</feature>
<proteinExistence type="inferred from homology"/>
<keyword evidence="7 8" id="KW-0460">Magnesium</keyword>
<dbReference type="Proteomes" id="UP001224359">
    <property type="component" value="Unassembled WGS sequence"/>
</dbReference>
<name>A0ABT9VFQ3_9BACI</name>
<comment type="function">
    <text evidence="8">Nucleotidyltransferase involved in the post-translational modification of proteins. It can catalyze the addition of adenosine monophosphate (AMP) or uridine monophosphate (UMP) to a protein, resulting in modifications known as AMPylation and UMPylation.</text>
</comment>
<comment type="caution">
    <text evidence="9">The sequence shown here is derived from an EMBL/GenBank/DDBJ whole genome shotgun (WGS) entry which is preliminary data.</text>
</comment>
<feature type="binding site" evidence="8">
    <location>
        <position position="181"/>
    </location>
    <ligand>
        <name>ATP</name>
        <dbReference type="ChEBI" id="CHEBI:30616"/>
    </ligand>
</feature>
<feature type="binding site" evidence="8">
    <location>
        <position position="174"/>
    </location>
    <ligand>
        <name>ATP</name>
        <dbReference type="ChEBI" id="CHEBI:30616"/>
    </ligand>
</feature>
<evidence type="ECO:0000256" key="7">
    <source>
        <dbReference type="ARBA" id="ARBA00022842"/>
    </source>
</evidence>
<feature type="active site" description="Proton acceptor" evidence="8">
    <location>
        <position position="250"/>
    </location>
</feature>
<comment type="catalytic activity">
    <reaction evidence="8">
        <text>L-seryl-[protein] + UTP = O-(5'-uridylyl)-L-seryl-[protein] + diphosphate</text>
        <dbReference type="Rhea" id="RHEA:64604"/>
        <dbReference type="Rhea" id="RHEA-COMP:9863"/>
        <dbReference type="Rhea" id="RHEA-COMP:16635"/>
        <dbReference type="ChEBI" id="CHEBI:29999"/>
        <dbReference type="ChEBI" id="CHEBI:33019"/>
        <dbReference type="ChEBI" id="CHEBI:46398"/>
        <dbReference type="ChEBI" id="CHEBI:156051"/>
    </reaction>
</comment>
<keyword evidence="6 8" id="KW-0067">ATP-binding</keyword>
<accession>A0ABT9VFQ3</accession>
<comment type="catalytic activity">
    <reaction evidence="8">
        <text>L-threonyl-[protein] + ATP = 3-O-(5'-adenylyl)-L-threonyl-[protein] + diphosphate</text>
        <dbReference type="Rhea" id="RHEA:54292"/>
        <dbReference type="Rhea" id="RHEA-COMP:11060"/>
        <dbReference type="Rhea" id="RHEA-COMP:13847"/>
        <dbReference type="ChEBI" id="CHEBI:30013"/>
        <dbReference type="ChEBI" id="CHEBI:30616"/>
        <dbReference type="ChEBI" id="CHEBI:33019"/>
        <dbReference type="ChEBI" id="CHEBI:138113"/>
        <dbReference type="EC" id="2.7.7.108"/>
    </reaction>
</comment>
<comment type="catalytic activity">
    <reaction evidence="8">
        <text>L-histidyl-[protein] + UTP = N(tele)-(5'-uridylyl)-L-histidyl-[protein] + diphosphate</text>
        <dbReference type="Rhea" id="RHEA:83891"/>
        <dbReference type="Rhea" id="RHEA-COMP:9745"/>
        <dbReference type="Rhea" id="RHEA-COMP:20239"/>
        <dbReference type="ChEBI" id="CHEBI:29979"/>
        <dbReference type="ChEBI" id="CHEBI:33019"/>
        <dbReference type="ChEBI" id="CHEBI:46398"/>
        <dbReference type="ChEBI" id="CHEBI:233474"/>
    </reaction>
</comment>
<sequence length="485" mass="54558">MSQIGWNLEQTYTELPELFYSHVEPNPVKDPQLVFLNGNLAQQLGLEPYVLQSDEGVQQLAGNVLPEGADPIAQAYGGHQFGNFTMLGDGRAHLLGEHVLSDGSRYDIQLKGAGATPYSRGGDGRAALGPMLREYMISEALHGLGVPTNRSLAVTITGEAIQRDAPEIGAVLTRVANSHIRVGTFQYARQFGSYDDLKALADYALERHFTGYEEADNRYLFLLHEVVKRQAKTISQWQLVGFVHGVMNTDNMTISGESIDYGPCAFMNTYNQETVFSSIDFYGRYKYGNQPKIAAWNLARFAETLLLLIGDEDDETLRKAEGVVHQFFDYYHDEWMKGMRLKLGLQTSQADDETLIDELLTLMKENEADFTNTFRDLTLGKFDESTWFGTEDFKAWYQKWQSRLESEEATKEQIEAVMKRANPSVIPRNHQVEAAIQAADEEGDLSVMDDLLRVLADPYAYSEAQEAYVDPPEESDDDYVTYCGT</sequence>
<keyword evidence="10" id="KW-1185">Reference proteome</keyword>
<evidence type="ECO:0000256" key="6">
    <source>
        <dbReference type="ARBA" id="ARBA00022840"/>
    </source>
</evidence>
<dbReference type="EC" id="2.7.7.-" evidence="8"/>
<dbReference type="NCBIfam" id="NF000658">
    <property type="entry name" value="PRK00029.1"/>
    <property type="match status" value="1"/>
</dbReference>
<evidence type="ECO:0000256" key="8">
    <source>
        <dbReference type="HAMAP-Rule" id="MF_00692"/>
    </source>
</evidence>
<evidence type="ECO:0000256" key="3">
    <source>
        <dbReference type="ARBA" id="ARBA00022695"/>
    </source>
</evidence>
<organism evidence="9 10">
    <name type="scientific">Alkalibacillus salilacus</name>
    <dbReference type="NCBI Taxonomy" id="284582"/>
    <lineage>
        <taxon>Bacteria</taxon>
        <taxon>Bacillati</taxon>
        <taxon>Bacillota</taxon>
        <taxon>Bacilli</taxon>
        <taxon>Bacillales</taxon>
        <taxon>Bacillaceae</taxon>
        <taxon>Alkalibacillus</taxon>
    </lineage>
</organism>
<dbReference type="Pfam" id="PF02696">
    <property type="entry name" value="SelO"/>
    <property type="match status" value="1"/>
</dbReference>
<feature type="binding site" evidence="8">
    <location>
        <position position="124"/>
    </location>
    <ligand>
        <name>ATP</name>
        <dbReference type="ChEBI" id="CHEBI:30616"/>
    </ligand>
</feature>
<reference evidence="9 10" key="1">
    <citation type="submission" date="2023-07" db="EMBL/GenBank/DDBJ databases">
        <title>Genomic Encyclopedia of Type Strains, Phase IV (KMG-IV): sequencing the most valuable type-strain genomes for metagenomic binning, comparative biology and taxonomic classification.</title>
        <authorList>
            <person name="Goeker M."/>
        </authorList>
    </citation>
    <scope>NUCLEOTIDE SEQUENCE [LARGE SCALE GENOMIC DNA]</scope>
    <source>
        <strain evidence="9 10">DSM 16460</strain>
    </source>
</reference>
<comment type="catalytic activity">
    <reaction evidence="8">
        <text>L-tyrosyl-[protein] + UTP = O-(5'-uridylyl)-L-tyrosyl-[protein] + diphosphate</text>
        <dbReference type="Rhea" id="RHEA:83887"/>
        <dbReference type="Rhea" id="RHEA-COMP:10136"/>
        <dbReference type="Rhea" id="RHEA-COMP:20238"/>
        <dbReference type="ChEBI" id="CHEBI:33019"/>
        <dbReference type="ChEBI" id="CHEBI:46398"/>
        <dbReference type="ChEBI" id="CHEBI:46858"/>
        <dbReference type="ChEBI" id="CHEBI:90602"/>
    </reaction>
</comment>
<evidence type="ECO:0000256" key="1">
    <source>
        <dbReference type="ARBA" id="ARBA00009747"/>
    </source>
</evidence>
<keyword evidence="8" id="KW-0464">Manganese</keyword>
<comment type="cofactor">
    <cofactor evidence="8">
        <name>Mg(2+)</name>
        <dbReference type="ChEBI" id="CHEBI:18420"/>
    </cofactor>
    <cofactor evidence="8">
        <name>Mn(2+)</name>
        <dbReference type="ChEBI" id="CHEBI:29035"/>
    </cofactor>
</comment>
<keyword evidence="4 8" id="KW-0479">Metal-binding</keyword>
<protein>
    <recommendedName>
        <fullName evidence="8">Protein nucleotidyltransferase YdiU</fullName>
        <ecNumber evidence="8">2.7.7.-</ecNumber>
    </recommendedName>
    <alternativeName>
        <fullName evidence="8">Protein adenylyltransferase YdiU</fullName>
        <ecNumber evidence="8">2.7.7.108</ecNumber>
    </alternativeName>
    <alternativeName>
        <fullName evidence="8">Protein uridylyltransferase YdiU</fullName>
        <ecNumber evidence="8">2.7.7.-</ecNumber>
    </alternativeName>
</protein>
<dbReference type="InterPro" id="IPR003846">
    <property type="entry name" value="SelO"/>
</dbReference>
<keyword evidence="5 8" id="KW-0547">Nucleotide-binding</keyword>
<feature type="binding site" evidence="8">
    <location>
        <position position="251"/>
    </location>
    <ligand>
        <name>Mg(2+)</name>
        <dbReference type="ChEBI" id="CHEBI:18420"/>
    </ligand>
</feature>
<feature type="binding site" evidence="8">
    <location>
        <position position="123"/>
    </location>
    <ligand>
        <name>ATP</name>
        <dbReference type="ChEBI" id="CHEBI:30616"/>
    </ligand>
</feature>
<dbReference type="PANTHER" id="PTHR12153:SF15">
    <property type="entry name" value="PROTEIN ADENYLYLTRANSFERASE SELO, MITOCHONDRIAL"/>
    <property type="match status" value="1"/>
</dbReference>
<evidence type="ECO:0000256" key="2">
    <source>
        <dbReference type="ARBA" id="ARBA00022679"/>
    </source>
</evidence>
<evidence type="ECO:0000313" key="9">
    <source>
        <dbReference type="EMBL" id="MDQ0159768.1"/>
    </source>
</evidence>
<dbReference type="EC" id="2.7.7.108" evidence="8"/>
<dbReference type="RefSeq" id="WP_306976494.1">
    <property type="nucleotide sequence ID" value="NZ_JAUSTQ010000006.1"/>
</dbReference>
<dbReference type="HAMAP" id="MF_00692">
    <property type="entry name" value="SelO"/>
    <property type="match status" value="1"/>
</dbReference>
<keyword evidence="2 8" id="KW-0808">Transferase</keyword>
<feature type="binding site" evidence="8">
    <location>
        <position position="111"/>
    </location>
    <ligand>
        <name>ATP</name>
        <dbReference type="ChEBI" id="CHEBI:30616"/>
    </ligand>
</feature>
<feature type="binding site" evidence="8">
    <location>
        <position position="90"/>
    </location>
    <ligand>
        <name>ATP</name>
        <dbReference type="ChEBI" id="CHEBI:30616"/>
    </ligand>
</feature>
<dbReference type="EMBL" id="JAUSTQ010000006">
    <property type="protein sequence ID" value="MDQ0159768.1"/>
    <property type="molecule type" value="Genomic_DNA"/>
</dbReference>
<dbReference type="PANTHER" id="PTHR12153">
    <property type="entry name" value="SELENOPROTEIN O"/>
    <property type="match status" value="1"/>
</dbReference>
<feature type="binding site" evidence="8">
    <location>
        <position position="260"/>
    </location>
    <ligand>
        <name>ATP</name>
        <dbReference type="ChEBI" id="CHEBI:30616"/>
    </ligand>
</feature>
<keyword evidence="3 8" id="KW-0548">Nucleotidyltransferase</keyword>
<feature type="binding site" evidence="8">
    <location>
        <position position="88"/>
    </location>
    <ligand>
        <name>ATP</name>
        <dbReference type="ChEBI" id="CHEBI:30616"/>
    </ligand>
</feature>
<comment type="catalytic activity">
    <reaction evidence="8">
        <text>L-seryl-[protein] + ATP = 3-O-(5'-adenylyl)-L-seryl-[protein] + diphosphate</text>
        <dbReference type="Rhea" id="RHEA:58120"/>
        <dbReference type="Rhea" id="RHEA-COMP:9863"/>
        <dbReference type="Rhea" id="RHEA-COMP:15073"/>
        <dbReference type="ChEBI" id="CHEBI:29999"/>
        <dbReference type="ChEBI" id="CHEBI:30616"/>
        <dbReference type="ChEBI" id="CHEBI:33019"/>
        <dbReference type="ChEBI" id="CHEBI:142516"/>
        <dbReference type="EC" id="2.7.7.108"/>
    </reaction>
</comment>
<gene>
    <name evidence="8" type="primary">ydiU</name>
    <name evidence="8" type="synonym">selO</name>
    <name evidence="9" type="ORF">J2S77_001754</name>
</gene>